<name>H6QTH4_PUCGT</name>
<reference evidence="3" key="1">
    <citation type="journal article" date="2011" name="Proc. Natl. Acad. Sci. U.S.A.">
        <title>Obligate biotrophy features unraveled by the genomic analysis of rust fungi.</title>
        <authorList>
            <person name="Duplessis S."/>
            <person name="Cuomo C.A."/>
            <person name="Lin Y.-C."/>
            <person name="Aerts A."/>
            <person name="Tisserant E."/>
            <person name="Veneault-Fourrey C."/>
            <person name="Joly D.L."/>
            <person name="Hacquard S."/>
            <person name="Amselem J."/>
            <person name="Cantarel B.L."/>
            <person name="Chiu R."/>
            <person name="Coutinho P.M."/>
            <person name="Feau N."/>
            <person name="Field M."/>
            <person name="Frey P."/>
            <person name="Gelhaye E."/>
            <person name="Goldberg J."/>
            <person name="Grabherr M.G."/>
            <person name="Kodira C.D."/>
            <person name="Kohler A."/>
            <person name="Kuees U."/>
            <person name="Lindquist E.A."/>
            <person name="Lucas S.M."/>
            <person name="Mago R."/>
            <person name="Mauceli E."/>
            <person name="Morin E."/>
            <person name="Murat C."/>
            <person name="Pangilinan J.L."/>
            <person name="Park R."/>
            <person name="Pearson M."/>
            <person name="Quesneville H."/>
            <person name="Rouhier N."/>
            <person name="Sakthikumar S."/>
            <person name="Salamov A.A."/>
            <person name="Schmutz J."/>
            <person name="Selles B."/>
            <person name="Shapiro H."/>
            <person name="Tanguay P."/>
            <person name="Tuskan G.A."/>
            <person name="Henrissat B."/>
            <person name="Van de Peer Y."/>
            <person name="Rouze P."/>
            <person name="Ellis J.G."/>
            <person name="Dodds P.N."/>
            <person name="Schein J.E."/>
            <person name="Zhong S."/>
            <person name="Hamelin R.C."/>
            <person name="Grigoriev I.V."/>
            <person name="Szabo L.J."/>
            <person name="Martin F."/>
        </authorList>
    </citation>
    <scope>NUCLEOTIDE SEQUENCE [LARGE SCALE GENOMIC DNA]</scope>
    <source>
        <strain evidence="3">CRL 75-36-700-3 / race SCCL</strain>
    </source>
</reference>
<dbReference type="Proteomes" id="UP000008783">
    <property type="component" value="Unassembled WGS sequence"/>
</dbReference>
<gene>
    <name evidence="2" type="ORF">PGTG_22046</name>
</gene>
<evidence type="ECO:0000313" key="2">
    <source>
        <dbReference type="EMBL" id="EHS64189.1"/>
    </source>
</evidence>
<dbReference type="HOGENOM" id="CLU_2832402_0_0_1"/>
<accession>H6QTH4</accession>
<organism evidence="2 3">
    <name type="scientific">Puccinia graminis f. sp. tritici (strain CRL 75-36-700-3 / race SCCL)</name>
    <name type="common">Black stem rust fungus</name>
    <dbReference type="NCBI Taxonomy" id="418459"/>
    <lineage>
        <taxon>Eukaryota</taxon>
        <taxon>Fungi</taxon>
        <taxon>Dikarya</taxon>
        <taxon>Basidiomycota</taxon>
        <taxon>Pucciniomycotina</taxon>
        <taxon>Pucciniomycetes</taxon>
        <taxon>Pucciniales</taxon>
        <taxon>Pucciniaceae</taxon>
        <taxon>Puccinia</taxon>
    </lineage>
</organism>
<dbReference type="KEGG" id="pgr:PGTG_22046"/>
<dbReference type="AlphaFoldDB" id="H6QTH4"/>
<dbReference type="RefSeq" id="XP_003889177.1">
    <property type="nucleotide sequence ID" value="XM_003889128.1"/>
</dbReference>
<dbReference type="EMBL" id="DS178314">
    <property type="protein sequence ID" value="EHS64189.1"/>
    <property type="molecule type" value="Genomic_DNA"/>
</dbReference>
<dbReference type="GeneID" id="13541187"/>
<dbReference type="VEuPathDB" id="FungiDB:PGTG_22046"/>
<keyword evidence="3" id="KW-1185">Reference proteome</keyword>
<evidence type="ECO:0000256" key="1">
    <source>
        <dbReference type="SAM" id="MobiDB-lite"/>
    </source>
</evidence>
<feature type="compositionally biased region" description="Polar residues" evidence="1">
    <location>
        <begin position="7"/>
        <end position="17"/>
    </location>
</feature>
<feature type="region of interest" description="Disordered" evidence="1">
    <location>
        <begin position="1"/>
        <end position="23"/>
    </location>
</feature>
<sequence>MAKKTPYSWNPVQTSASLGGPPLQIEAPSINRVREFKTNLERCETQMQEKVNQIAARMELFDKFKV</sequence>
<proteinExistence type="predicted"/>
<evidence type="ECO:0000313" key="3">
    <source>
        <dbReference type="Proteomes" id="UP000008783"/>
    </source>
</evidence>
<dbReference type="InParanoid" id="H6QTH4"/>
<protein>
    <submittedName>
        <fullName evidence="2">Uncharacterized protein</fullName>
    </submittedName>
</protein>